<feature type="compositionally biased region" description="Basic residues" evidence="1">
    <location>
        <begin position="40"/>
        <end position="54"/>
    </location>
</feature>
<evidence type="ECO:0000313" key="2">
    <source>
        <dbReference type="EMBL" id="VUC35973.1"/>
    </source>
</evidence>
<name>A0ABY6V179_BIOOC</name>
<sequence length="116" mass="12703">MNAMQFPRALMRRTRVLQNKNADKQINQETRGLNRDGGRKKTPVCHGPGHRCRGHGNEEGKEEFGPGKRVASGLTGERGRDGGRAESEQASGSQNEMIVALAKSVVARWGDLAIHE</sequence>
<feature type="region of interest" description="Disordered" evidence="1">
    <location>
        <begin position="16"/>
        <end position="95"/>
    </location>
</feature>
<comment type="caution">
    <text evidence="2">The sequence shown here is derived from an EMBL/GenBank/DDBJ whole genome shotgun (WGS) entry which is preliminary data.</text>
</comment>
<evidence type="ECO:0000256" key="1">
    <source>
        <dbReference type="SAM" id="MobiDB-lite"/>
    </source>
</evidence>
<accession>A0ABY6V179</accession>
<keyword evidence="3" id="KW-1185">Reference proteome</keyword>
<protein>
    <submittedName>
        <fullName evidence="2">Uncharacterized protein</fullName>
    </submittedName>
</protein>
<proteinExistence type="predicted"/>
<dbReference type="Proteomes" id="UP000766486">
    <property type="component" value="Unassembled WGS sequence"/>
</dbReference>
<evidence type="ECO:0000313" key="3">
    <source>
        <dbReference type="Proteomes" id="UP000766486"/>
    </source>
</evidence>
<gene>
    <name evidence="2" type="ORF">CLO192961_LOCUS431290</name>
</gene>
<feature type="compositionally biased region" description="Polar residues" evidence="1">
    <location>
        <begin position="16"/>
        <end position="31"/>
    </location>
</feature>
<dbReference type="EMBL" id="CABFNS010000924">
    <property type="protein sequence ID" value="VUC35973.1"/>
    <property type="molecule type" value="Genomic_DNA"/>
</dbReference>
<organism evidence="2 3">
    <name type="scientific">Bionectria ochroleuca</name>
    <name type="common">Gliocladium roseum</name>
    <dbReference type="NCBI Taxonomy" id="29856"/>
    <lineage>
        <taxon>Eukaryota</taxon>
        <taxon>Fungi</taxon>
        <taxon>Dikarya</taxon>
        <taxon>Ascomycota</taxon>
        <taxon>Pezizomycotina</taxon>
        <taxon>Sordariomycetes</taxon>
        <taxon>Hypocreomycetidae</taxon>
        <taxon>Hypocreales</taxon>
        <taxon>Bionectriaceae</taxon>
        <taxon>Clonostachys</taxon>
    </lineage>
</organism>
<feature type="compositionally biased region" description="Basic and acidic residues" evidence="1">
    <location>
        <begin position="77"/>
        <end position="87"/>
    </location>
</feature>
<reference evidence="2 3" key="1">
    <citation type="submission" date="2019-06" db="EMBL/GenBank/DDBJ databases">
        <authorList>
            <person name="Broberg M."/>
        </authorList>
    </citation>
    <scope>NUCLEOTIDE SEQUENCE [LARGE SCALE GENOMIC DNA]</scope>
</reference>
<feature type="compositionally biased region" description="Basic and acidic residues" evidence="1">
    <location>
        <begin position="55"/>
        <end position="66"/>
    </location>
</feature>